<reference evidence="3 4" key="1">
    <citation type="submission" date="2020-04" db="EMBL/GenBank/DDBJ databases">
        <authorList>
            <person name="Klaysubun C."/>
            <person name="Duangmal K."/>
            <person name="Lipun K."/>
        </authorList>
    </citation>
    <scope>NUCLEOTIDE SEQUENCE [LARGE SCALE GENOMIC DNA]</scope>
    <source>
        <strain evidence="3 4">K10HN5</strain>
    </source>
</reference>
<evidence type="ECO:0000259" key="2">
    <source>
        <dbReference type="Pfam" id="PF13338"/>
    </source>
</evidence>
<accession>A0ABX1SAJ4</accession>
<organism evidence="3 4">
    <name type="scientific">Pseudonocardia acidicola</name>
    <dbReference type="NCBI Taxonomy" id="2724939"/>
    <lineage>
        <taxon>Bacteria</taxon>
        <taxon>Bacillati</taxon>
        <taxon>Actinomycetota</taxon>
        <taxon>Actinomycetes</taxon>
        <taxon>Pseudonocardiales</taxon>
        <taxon>Pseudonocardiaceae</taxon>
        <taxon>Pseudonocardia</taxon>
    </lineage>
</organism>
<gene>
    <name evidence="3" type="ORF">HF526_08670</name>
</gene>
<dbReference type="InterPro" id="IPR025159">
    <property type="entry name" value="AbiEi_N"/>
</dbReference>
<evidence type="ECO:0000313" key="4">
    <source>
        <dbReference type="Proteomes" id="UP000820669"/>
    </source>
</evidence>
<feature type="region of interest" description="Disordered" evidence="1">
    <location>
        <begin position="333"/>
        <end position="366"/>
    </location>
</feature>
<sequence>MALVVTDLAAGQWGLVTTPQAVAAGLSRIQLSRLCAAGILVRLTHGVYAVRVAIATENIELFAAWLALDPERPAADRLGDGPGGPVVSHASAAAFYGFGDLDADRHEFTTPARKQTRRADLRLHRGALPEGDVTLHRGLPVTTPARTIVDLLADGHDGGHVAGVLADAVRARQVDLDELGGRLAPFAARFGLARRDGEALLRHLLELGGAAEQADADDLASLARTNHLPVAAVAAALADHAAQNRVAEISRLLALPDVQAAAERAMPFQRIAALQAAINEQLSPYRRMAELQAAINEQQLSPYRRMQEAQQAWASQVAAVAAQQTSPVGLSAALALAQGQGRGERAETPQPPQRPGGDDQRDGDDQ</sequence>
<dbReference type="Proteomes" id="UP000820669">
    <property type="component" value="Unassembled WGS sequence"/>
</dbReference>
<name>A0ABX1SAJ4_9PSEU</name>
<feature type="domain" description="AbiEi antitoxin N-terminal" evidence="2">
    <location>
        <begin position="5"/>
        <end position="50"/>
    </location>
</feature>
<keyword evidence="4" id="KW-1185">Reference proteome</keyword>
<evidence type="ECO:0000256" key="1">
    <source>
        <dbReference type="SAM" id="MobiDB-lite"/>
    </source>
</evidence>
<dbReference type="EMBL" id="JAAXLA010000011">
    <property type="protein sequence ID" value="NMH97381.1"/>
    <property type="molecule type" value="Genomic_DNA"/>
</dbReference>
<protein>
    <submittedName>
        <fullName evidence="3">Transcriptional regulator</fullName>
    </submittedName>
</protein>
<dbReference type="Pfam" id="PF13338">
    <property type="entry name" value="AbiEi_4"/>
    <property type="match status" value="1"/>
</dbReference>
<evidence type="ECO:0000313" key="3">
    <source>
        <dbReference type="EMBL" id="NMH97381.1"/>
    </source>
</evidence>
<proteinExistence type="predicted"/>
<comment type="caution">
    <text evidence="3">The sequence shown here is derived from an EMBL/GenBank/DDBJ whole genome shotgun (WGS) entry which is preliminary data.</text>
</comment>